<evidence type="ECO:0008006" key="4">
    <source>
        <dbReference type="Google" id="ProtNLM"/>
    </source>
</evidence>
<feature type="transmembrane region" description="Helical" evidence="1">
    <location>
        <begin position="99"/>
        <end position="119"/>
    </location>
</feature>
<feature type="transmembrane region" description="Helical" evidence="1">
    <location>
        <begin position="32"/>
        <end position="53"/>
    </location>
</feature>
<organism evidence="2 3">
    <name type="scientific">Paenibacillus phytohabitans</name>
    <dbReference type="NCBI Taxonomy" id="2654978"/>
    <lineage>
        <taxon>Bacteria</taxon>
        <taxon>Bacillati</taxon>
        <taxon>Bacillota</taxon>
        <taxon>Bacilli</taxon>
        <taxon>Bacillales</taxon>
        <taxon>Paenibacillaceae</taxon>
        <taxon>Paenibacillus</taxon>
    </lineage>
</organism>
<proteinExistence type="predicted"/>
<keyword evidence="3" id="KW-1185">Reference proteome</keyword>
<gene>
    <name evidence="2" type="ORF">GC101_28200</name>
</gene>
<dbReference type="Proteomes" id="UP000596857">
    <property type="component" value="Unassembled WGS sequence"/>
</dbReference>
<keyword evidence="1" id="KW-0812">Transmembrane</keyword>
<evidence type="ECO:0000313" key="2">
    <source>
        <dbReference type="EMBL" id="NOU82750.1"/>
    </source>
</evidence>
<reference evidence="2 3" key="1">
    <citation type="submission" date="2019-10" db="EMBL/GenBank/DDBJ databases">
        <title>Description of Paenibacillus terricola sp. nov.</title>
        <authorList>
            <person name="Carlier A."/>
            <person name="Qi S."/>
        </authorList>
    </citation>
    <scope>NUCLEOTIDE SEQUENCE [LARGE SCALE GENOMIC DNA]</scope>
    <source>
        <strain evidence="2 3">LMG 31459</strain>
    </source>
</reference>
<feature type="transmembrane region" description="Helical" evidence="1">
    <location>
        <begin position="131"/>
        <end position="156"/>
    </location>
</feature>
<keyword evidence="1" id="KW-1133">Transmembrane helix</keyword>
<comment type="caution">
    <text evidence="2">The sequence shown here is derived from an EMBL/GenBank/DDBJ whole genome shotgun (WGS) entry which is preliminary data.</text>
</comment>
<feature type="transmembrane region" description="Helical" evidence="1">
    <location>
        <begin position="176"/>
        <end position="198"/>
    </location>
</feature>
<name>A0ABX1YNV7_9BACL</name>
<protein>
    <recommendedName>
        <fullName evidence="4">GtrA-like protein domain-containing protein</fullName>
    </recommendedName>
</protein>
<evidence type="ECO:0000313" key="3">
    <source>
        <dbReference type="Proteomes" id="UP000596857"/>
    </source>
</evidence>
<keyword evidence="1" id="KW-0472">Membrane</keyword>
<sequence>MNDININNKKSGTGLVGFWNNYKEQHPSIAQFLVFFLLSTGMTVLQLIMMPVFKGIFAQTTLVDTSFRILQFGHNFDGSDYYLFDYGSGSLASGGGGGLAYFLAVQITIGVAQIINFFLQRNITFKSNSNIWTAAFWYVLAYFVITIGAAAAQGFYKAPVYNLLMNTWGMGSFGETAADLITMMINAAISFWVFYPIFKVIFKQNPEK</sequence>
<accession>A0ABX1YNV7</accession>
<dbReference type="RefSeq" id="WP_171720050.1">
    <property type="nucleotide sequence ID" value="NZ_WHOB01000086.1"/>
</dbReference>
<dbReference type="EMBL" id="WHOB01000086">
    <property type="protein sequence ID" value="NOU82750.1"/>
    <property type="molecule type" value="Genomic_DNA"/>
</dbReference>
<evidence type="ECO:0000256" key="1">
    <source>
        <dbReference type="SAM" id="Phobius"/>
    </source>
</evidence>